<dbReference type="AlphaFoldDB" id="M0DG69"/>
<feature type="transmembrane region" description="Helical" evidence="8">
    <location>
        <begin position="271"/>
        <end position="293"/>
    </location>
</feature>
<evidence type="ECO:0000256" key="1">
    <source>
        <dbReference type="ARBA" id="ARBA00004651"/>
    </source>
</evidence>
<dbReference type="eggNOG" id="arCOG02265">
    <property type="taxonomic scope" value="Archaea"/>
</dbReference>
<dbReference type="OrthoDB" id="28779at2157"/>
<evidence type="ECO:0000256" key="4">
    <source>
        <dbReference type="ARBA" id="ARBA00022475"/>
    </source>
</evidence>
<keyword evidence="8" id="KW-0460">Magnesium</keyword>
<dbReference type="SUPFAM" id="SSF144083">
    <property type="entry name" value="Magnesium transport protein CorA, transmembrane region"/>
    <property type="match status" value="1"/>
</dbReference>
<dbReference type="PANTHER" id="PTHR46494:SF1">
    <property type="entry name" value="CORA FAMILY METAL ION TRANSPORTER (EUROFUNG)"/>
    <property type="match status" value="1"/>
</dbReference>
<organism evidence="9 10">
    <name type="scientific">Halogeometricum pallidum JCM 14848</name>
    <dbReference type="NCBI Taxonomy" id="1227487"/>
    <lineage>
        <taxon>Archaea</taxon>
        <taxon>Methanobacteriati</taxon>
        <taxon>Methanobacteriota</taxon>
        <taxon>Stenosarchaea group</taxon>
        <taxon>Halobacteria</taxon>
        <taxon>Halobacteriales</taxon>
        <taxon>Haloferacaceae</taxon>
        <taxon>Halogeometricum</taxon>
    </lineage>
</organism>
<dbReference type="InterPro" id="IPR045861">
    <property type="entry name" value="CorA_cytoplasmic_dom"/>
</dbReference>
<keyword evidence="6 8" id="KW-1133">Transmembrane helix</keyword>
<name>M0DG69_HALPD</name>
<dbReference type="GO" id="GO:0015087">
    <property type="term" value="F:cobalt ion transmembrane transporter activity"/>
    <property type="evidence" value="ECO:0007669"/>
    <property type="project" value="UniProtKB-UniRule"/>
</dbReference>
<dbReference type="NCBIfam" id="TIGR00383">
    <property type="entry name" value="corA"/>
    <property type="match status" value="1"/>
</dbReference>
<keyword evidence="4 8" id="KW-1003">Cell membrane</keyword>
<dbReference type="InterPro" id="IPR002523">
    <property type="entry name" value="MgTranspt_CorA/ZnTranspt_ZntB"/>
</dbReference>
<accession>M0DG69</accession>
<reference evidence="9 10" key="1">
    <citation type="journal article" date="2014" name="PLoS Genet.">
        <title>Phylogenetically driven sequencing of extremely halophilic archaea reveals strategies for static and dynamic osmo-response.</title>
        <authorList>
            <person name="Becker E.A."/>
            <person name="Seitzer P.M."/>
            <person name="Tritt A."/>
            <person name="Larsen D."/>
            <person name="Krusor M."/>
            <person name="Yao A.I."/>
            <person name="Wu D."/>
            <person name="Madern D."/>
            <person name="Eisen J.A."/>
            <person name="Darling A.E."/>
            <person name="Facciotti M.T."/>
        </authorList>
    </citation>
    <scope>NUCLEOTIDE SEQUENCE [LARGE SCALE GENOMIC DNA]</scope>
    <source>
        <strain evidence="9 10">JCM 14848</strain>
    </source>
</reference>
<evidence type="ECO:0000256" key="3">
    <source>
        <dbReference type="ARBA" id="ARBA00022448"/>
    </source>
</evidence>
<evidence type="ECO:0000256" key="8">
    <source>
        <dbReference type="RuleBase" id="RU362010"/>
    </source>
</evidence>
<dbReference type="SUPFAM" id="SSF143865">
    <property type="entry name" value="CorA soluble domain-like"/>
    <property type="match status" value="1"/>
</dbReference>
<sequence length="331" mass="37557">MIDARVYDAGGVDTWGVDSETDLERARDAPGTTWIRVSTATEAEMEAISRVFAIHPLELEDVRSDVRPKTEEFPDHTFVLVKAASLRRGETTFDEEVWTRPVGLFVGEDWVLTLTVEDDVVPAVERIWRSVENREGRILVNGPDFAAYRVIDRVVDDYFVLLDDVEDTIEEIEEGVLEGPDDDVLDGLNAARRDLLSFRKVVWPTREAVSILARGDAAHVREPTEKYYRDVYDHLIEVVDLTETYRDLARGARDIYLSVVSQSTNEVMRRLTVVATIFIPLTFVVGVYGMNFSGTGNMPELTWPYAYPAVMLGMALVTVILLLYFEREGWL</sequence>
<dbReference type="GO" id="GO:0005886">
    <property type="term" value="C:plasma membrane"/>
    <property type="evidence" value="ECO:0007669"/>
    <property type="project" value="UniProtKB-SubCell"/>
</dbReference>
<keyword evidence="3 8" id="KW-0813">Transport</keyword>
<dbReference type="Proteomes" id="UP000011513">
    <property type="component" value="Unassembled WGS sequence"/>
</dbReference>
<dbReference type="FunFam" id="1.20.58.340:FF:000012">
    <property type="entry name" value="Magnesium transport protein CorA"/>
    <property type="match status" value="1"/>
</dbReference>
<dbReference type="GO" id="GO:0015095">
    <property type="term" value="F:magnesium ion transmembrane transporter activity"/>
    <property type="evidence" value="ECO:0007669"/>
    <property type="project" value="UniProtKB-UniRule"/>
</dbReference>
<comment type="function">
    <text evidence="8">Mediates influx of magnesium ions.</text>
</comment>
<dbReference type="PATRIC" id="fig|1227487.5.peg.426"/>
<evidence type="ECO:0000256" key="6">
    <source>
        <dbReference type="ARBA" id="ARBA00022989"/>
    </source>
</evidence>
<comment type="similarity">
    <text evidence="2 8">Belongs to the CorA metal ion transporter (MIT) (TC 1.A.35) family.</text>
</comment>
<proteinExistence type="inferred from homology"/>
<dbReference type="GO" id="GO:0000287">
    <property type="term" value="F:magnesium ion binding"/>
    <property type="evidence" value="ECO:0007669"/>
    <property type="project" value="TreeGrafter"/>
</dbReference>
<comment type="caution">
    <text evidence="9">The sequence shown here is derived from an EMBL/GenBank/DDBJ whole genome shotgun (WGS) entry which is preliminary data.</text>
</comment>
<dbReference type="Gene3D" id="3.30.460.20">
    <property type="entry name" value="CorA soluble domain-like"/>
    <property type="match status" value="1"/>
</dbReference>
<evidence type="ECO:0000256" key="5">
    <source>
        <dbReference type="ARBA" id="ARBA00022692"/>
    </source>
</evidence>
<dbReference type="EMBL" id="AOIV01000004">
    <property type="protein sequence ID" value="ELZ34455.1"/>
    <property type="molecule type" value="Genomic_DNA"/>
</dbReference>
<gene>
    <name evidence="8" type="primary">corA</name>
    <name evidence="9" type="ORF">C474_02076</name>
</gene>
<dbReference type="Pfam" id="PF01544">
    <property type="entry name" value="CorA"/>
    <property type="match status" value="1"/>
</dbReference>
<keyword evidence="5 8" id="KW-0812">Transmembrane</keyword>
<dbReference type="GO" id="GO:0050897">
    <property type="term" value="F:cobalt ion binding"/>
    <property type="evidence" value="ECO:0007669"/>
    <property type="project" value="TreeGrafter"/>
</dbReference>
<dbReference type="RefSeq" id="WP_008383469.1">
    <property type="nucleotide sequence ID" value="NZ_AOIV01000004.1"/>
</dbReference>
<evidence type="ECO:0000313" key="10">
    <source>
        <dbReference type="Proteomes" id="UP000011513"/>
    </source>
</evidence>
<evidence type="ECO:0000313" key="9">
    <source>
        <dbReference type="EMBL" id="ELZ34455.1"/>
    </source>
</evidence>
<dbReference type="Gene3D" id="1.20.58.340">
    <property type="entry name" value="Magnesium transport protein CorA, transmembrane region"/>
    <property type="match status" value="2"/>
</dbReference>
<keyword evidence="10" id="KW-1185">Reference proteome</keyword>
<evidence type="ECO:0000256" key="7">
    <source>
        <dbReference type="ARBA" id="ARBA00023136"/>
    </source>
</evidence>
<feature type="transmembrane region" description="Helical" evidence="8">
    <location>
        <begin position="305"/>
        <end position="325"/>
    </location>
</feature>
<dbReference type="InParanoid" id="M0DG69"/>
<keyword evidence="7 8" id="KW-0472">Membrane</keyword>
<dbReference type="PANTHER" id="PTHR46494">
    <property type="entry name" value="CORA FAMILY METAL ION TRANSPORTER (EUROFUNG)"/>
    <property type="match status" value="1"/>
</dbReference>
<protein>
    <recommendedName>
        <fullName evidence="8">Magnesium transport protein CorA</fullName>
    </recommendedName>
</protein>
<dbReference type="CDD" id="cd12828">
    <property type="entry name" value="TmCorA-like_1"/>
    <property type="match status" value="1"/>
</dbReference>
<dbReference type="FunCoup" id="M0DG69">
    <property type="interactions" value="7"/>
</dbReference>
<dbReference type="InterPro" id="IPR045863">
    <property type="entry name" value="CorA_TM1_TM2"/>
</dbReference>
<comment type="subcellular location">
    <subcellularLocation>
        <location evidence="1">Cell membrane</location>
        <topology evidence="1">Multi-pass membrane protein</topology>
    </subcellularLocation>
    <subcellularLocation>
        <location evidence="8">Membrane</location>
        <topology evidence="8">Multi-pass membrane protein</topology>
    </subcellularLocation>
</comment>
<dbReference type="InterPro" id="IPR004488">
    <property type="entry name" value="Mg/Co-transport_prot_CorA"/>
</dbReference>
<keyword evidence="8" id="KW-0406">Ion transport</keyword>
<evidence type="ECO:0000256" key="2">
    <source>
        <dbReference type="ARBA" id="ARBA00009765"/>
    </source>
</evidence>